<dbReference type="Proteomes" id="UP000185678">
    <property type="component" value="Unassembled WGS sequence"/>
</dbReference>
<organism evidence="2 3">
    <name type="scientific">Insolitispirillum peregrinum</name>
    <dbReference type="NCBI Taxonomy" id="80876"/>
    <lineage>
        <taxon>Bacteria</taxon>
        <taxon>Pseudomonadati</taxon>
        <taxon>Pseudomonadota</taxon>
        <taxon>Alphaproteobacteria</taxon>
        <taxon>Rhodospirillales</taxon>
        <taxon>Novispirillaceae</taxon>
        <taxon>Insolitispirillum</taxon>
    </lineage>
</organism>
<evidence type="ECO:0000256" key="1">
    <source>
        <dbReference type="SAM" id="MobiDB-lite"/>
    </source>
</evidence>
<name>A0A1N7L8J5_9PROT</name>
<evidence type="ECO:0000313" key="3">
    <source>
        <dbReference type="Proteomes" id="UP000185678"/>
    </source>
</evidence>
<keyword evidence="3" id="KW-1185">Reference proteome</keyword>
<dbReference type="EMBL" id="FTOA01000003">
    <property type="protein sequence ID" value="SIS70182.1"/>
    <property type="molecule type" value="Genomic_DNA"/>
</dbReference>
<accession>A0A1N7L8J5</accession>
<evidence type="ECO:0000313" key="2">
    <source>
        <dbReference type="EMBL" id="SIS70182.1"/>
    </source>
</evidence>
<reference evidence="2 3" key="1">
    <citation type="submission" date="2017-01" db="EMBL/GenBank/DDBJ databases">
        <authorList>
            <person name="Mah S.A."/>
            <person name="Swanson W.J."/>
            <person name="Moy G.W."/>
            <person name="Vacquier V.D."/>
        </authorList>
    </citation>
    <scope>NUCLEOTIDE SEQUENCE [LARGE SCALE GENOMIC DNA]</scope>
    <source>
        <strain evidence="2 3">DSM 11589</strain>
    </source>
</reference>
<dbReference type="AlphaFoldDB" id="A0A1N7L8J5"/>
<proteinExistence type="predicted"/>
<feature type="compositionally biased region" description="Basic and acidic residues" evidence="1">
    <location>
        <begin position="43"/>
        <end position="56"/>
    </location>
</feature>
<feature type="region of interest" description="Disordered" evidence="1">
    <location>
        <begin position="14"/>
        <end position="56"/>
    </location>
</feature>
<gene>
    <name evidence="2" type="ORF">SAMN05421779_103175</name>
</gene>
<dbReference type="STRING" id="80876.SAMN05421779_103175"/>
<protein>
    <submittedName>
        <fullName evidence="2">Uncharacterized protein</fullName>
    </submittedName>
</protein>
<sequence>MDNWIRSRLKLLARSGSLGQSDTPAPPVPNWVPSADAVPPPQRSKEPRPERPQDNG</sequence>